<keyword evidence="1" id="KW-1133">Transmembrane helix</keyword>
<reference evidence="2 3" key="1">
    <citation type="journal article" date="2016" name="Nat. Commun.">
        <title>Thousands of microbial genomes shed light on interconnected biogeochemical processes in an aquifer system.</title>
        <authorList>
            <person name="Anantharaman K."/>
            <person name="Brown C.T."/>
            <person name="Hug L.A."/>
            <person name="Sharon I."/>
            <person name="Castelle C.J."/>
            <person name="Probst A.J."/>
            <person name="Thomas B.C."/>
            <person name="Singh A."/>
            <person name="Wilkins M.J."/>
            <person name="Karaoz U."/>
            <person name="Brodie E.L."/>
            <person name="Williams K.H."/>
            <person name="Hubbard S.S."/>
            <person name="Banfield J.F."/>
        </authorList>
    </citation>
    <scope>NUCLEOTIDE SEQUENCE [LARGE SCALE GENOMIC DNA]</scope>
</reference>
<keyword evidence="1" id="KW-0472">Membrane</keyword>
<name>A0A1G2KBD2_9BACT</name>
<dbReference type="PANTHER" id="PTHR37309:SF1">
    <property type="entry name" value="SLR0284 PROTEIN"/>
    <property type="match status" value="1"/>
</dbReference>
<evidence type="ECO:0000313" key="3">
    <source>
        <dbReference type="Proteomes" id="UP000177152"/>
    </source>
</evidence>
<evidence type="ECO:0000256" key="1">
    <source>
        <dbReference type="SAM" id="Phobius"/>
    </source>
</evidence>
<sequence>MWFLLKFVIRIALNAAALYIAGYLLDGFILPGNLEYLILGGFVLALINTFLKPILKFISFPLILVTFGLFSVVINIIILLIADHFLTQLSIQDFWTLFLSSFIIGIANSII</sequence>
<dbReference type="EMBL" id="MHQC01000004">
    <property type="protein sequence ID" value="OGZ95831.1"/>
    <property type="molecule type" value="Genomic_DNA"/>
</dbReference>
<feature type="transmembrane region" description="Helical" evidence="1">
    <location>
        <begin position="62"/>
        <end position="82"/>
    </location>
</feature>
<protein>
    <recommendedName>
        <fullName evidence="4">Phage holin family protein</fullName>
    </recommendedName>
</protein>
<accession>A0A1G2KBD2</accession>
<dbReference type="PANTHER" id="PTHR37309">
    <property type="entry name" value="SLR0284 PROTEIN"/>
    <property type="match status" value="1"/>
</dbReference>
<dbReference type="Proteomes" id="UP000177152">
    <property type="component" value="Unassembled WGS sequence"/>
</dbReference>
<feature type="transmembrane region" description="Helical" evidence="1">
    <location>
        <begin position="94"/>
        <end position="110"/>
    </location>
</feature>
<organism evidence="2 3">
    <name type="scientific">Candidatus Sungbacteria bacterium RIFCSPHIGHO2_01_FULL_47_32</name>
    <dbReference type="NCBI Taxonomy" id="1802264"/>
    <lineage>
        <taxon>Bacteria</taxon>
        <taxon>Candidatus Sungiibacteriota</taxon>
    </lineage>
</organism>
<dbReference type="Pfam" id="PF04020">
    <property type="entry name" value="Phage_holin_4_2"/>
    <property type="match status" value="1"/>
</dbReference>
<evidence type="ECO:0008006" key="4">
    <source>
        <dbReference type="Google" id="ProtNLM"/>
    </source>
</evidence>
<dbReference type="AlphaFoldDB" id="A0A1G2KBD2"/>
<proteinExistence type="predicted"/>
<feature type="transmembrane region" description="Helical" evidence="1">
    <location>
        <begin position="7"/>
        <end position="30"/>
    </location>
</feature>
<keyword evidence="1" id="KW-0812">Transmembrane</keyword>
<evidence type="ECO:0000313" key="2">
    <source>
        <dbReference type="EMBL" id="OGZ95831.1"/>
    </source>
</evidence>
<comment type="caution">
    <text evidence="2">The sequence shown here is derived from an EMBL/GenBank/DDBJ whole genome shotgun (WGS) entry which is preliminary data.</text>
</comment>
<dbReference type="InterPro" id="IPR007165">
    <property type="entry name" value="Phage_holin_4_2"/>
</dbReference>
<feature type="transmembrane region" description="Helical" evidence="1">
    <location>
        <begin position="36"/>
        <end position="55"/>
    </location>
</feature>
<gene>
    <name evidence="2" type="ORF">A2633_00345</name>
</gene>